<evidence type="ECO:0000313" key="2">
    <source>
        <dbReference type="EMBL" id="GEU60228.1"/>
    </source>
</evidence>
<feature type="compositionally biased region" description="Basic and acidic residues" evidence="1">
    <location>
        <begin position="253"/>
        <end position="262"/>
    </location>
</feature>
<gene>
    <name evidence="2" type="ORF">Tci_032206</name>
</gene>
<feature type="region of interest" description="Disordered" evidence="1">
    <location>
        <begin position="232"/>
        <end position="271"/>
    </location>
</feature>
<protein>
    <submittedName>
        <fullName evidence="2">Ribonuclease H-like domain-containing protein</fullName>
    </submittedName>
</protein>
<dbReference type="AlphaFoldDB" id="A0A6L2LF17"/>
<feature type="region of interest" description="Disordered" evidence="1">
    <location>
        <begin position="571"/>
        <end position="596"/>
    </location>
</feature>
<proteinExistence type="predicted"/>
<organism evidence="2">
    <name type="scientific">Tanacetum cinerariifolium</name>
    <name type="common">Dalmatian daisy</name>
    <name type="synonym">Chrysanthemum cinerariifolium</name>
    <dbReference type="NCBI Taxonomy" id="118510"/>
    <lineage>
        <taxon>Eukaryota</taxon>
        <taxon>Viridiplantae</taxon>
        <taxon>Streptophyta</taxon>
        <taxon>Embryophyta</taxon>
        <taxon>Tracheophyta</taxon>
        <taxon>Spermatophyta</taxon>
        <taxon>Magnoliopsida</taxon>
        <taxon>eudicotyledons</taxon>
        <taxon>Gunneridae</taxon>
        <taxon>Pentapetalae</taxon>
        <taxon>asterids</taxon>
        <taxon>campanulids</taxon>
        <taxon>Asterales</taxon>
        <taxon>Asteraceae</taxon>
        <taxon>Asteroideae</taxon>
        <taxon>Anthemideae</taxon>
        <taxon>Anthemidinae</taxon>
        <taxon>Tanacetum</taxon>
    </lineage>
</organism>
<comment type="caution">
    <text evidence="2">The sequence shown here is derived from an EMBL/GenBank/DDBJ whole genome shotgun (WGS) entry which is preliminary data.</text>
</comment>
<accession>A0A6L2LF17</accession>
<reference evidence="2" key="1">
    <citation type="journal article" date="2019" name="Sci. Rep.">
        <title>Draft genome of Tanacetum cinerariifolium, the natural source of mosquito coil.</title>
        <authorList>
            <person name="Yamashiro T."/>
            <person name="Shiraishi A."/>
            <person name="Satake H."/>
            <person name="Nakayama K."/>
        </authorList>
    </citation>
    <scope>NUCLEOTIDE SEQUENCE</scope>
</reference>
<sequence>MELQLETTQTVSALKLPVIVNGDSVSPVASASAGAEGPIPPKTAKQKLARKNKLKAKSTLMLAILDENLLKFHACKDAKSYGKQSRIVLEAIRNQRKCRRPFSSRIMKTLLHQVKKDWIKPMIDNSSSTNKKVNTAHSIFAANSKDQASTASYADDVIMDLKWQVAMLTMRFKRFIKKTGRKLDLNGKETVGFDRINVECYNCHRRGGYDWSFQAEELINFALMAYTSQGSSSSSSSDSEVDSHENDGDDNQVNDRFKKGEGYHAVPPPYTRNYMPSRADLSFVGLDNSVFKSKGKVTSLKEHRPVWDNTTRENHQNKLTHPHPKRNFVPAAVLTKSGQVLVNAAKQSSHRAALSVSAARSVNTVASRPNVLDLEEAKTDQANEIASLKKIVKKLEHKRKSRTLRLKRLRKVGSARRVEFSTEASLGDQEDASKQGRMIDNINQDVEITLVDNTQGRIDKEYMFRVNDLDGNEVVEDVSASEKVEQSVKVIAKREIKLAKPKAKGIVMQEPSERPTPTPIDSSQKSSKAKDKDKVKMIEPEKPLKRKEYIMIDEEVTKNLEAQMQAELEKEERLARQKEKEANKAYEKAEKGSEKTVKGSEKAQEVNSKKAADKLEQEHNIYLSHVVVKFLECVFLLYLIGGDNLFVLYGVDEDLQNLAMCDFSYGAQCVHLLSLEKSYVVVLSVS</sequence>
<feature type="region of interest" description="Disordered" evidence="1">
    <location>
        <begin position="503"/>
        <end position="535"/>
    </location>
</feature>
<evidence type="ECO:0000256" key="1">
    <source>
        <dbReference type="SAM" id="MobiDB-lite"/>
    </source>
</evidence>
<dbReference type="EMBL" id="BKCJ010004302">
    <property type="protein sequence ID" value="GEU60228.1"/>
    <property type="molecule type" value="Genomic_DNA"/>
</dbReference>
<name>A0A6L2LF17_TANCI</name>